<evidence type="ECO:0000313" key="3">
    <source>
        <dbReference type="EMBL" id="SDD58501.1"/>
    </source>
</evidence>
<evidence type="ECO:0000313" key="4">
    <source>
        <dbReference type="EMBL" id="SET95419.1"/>
    </source>
</evidence>
<dbReference type="PANTHER" id="PTHR46268">
    <property type="entry name" value="STRESS RESPONSE PROTEIN NHAX"/>
    <property type="match status" value="1"/>
</dbReference>
<name>A0A1G6VY49_9EURY</name>
<dbReference type="Gene3D" id="3.40.50.620">
    <property type="entry name" value="HUPs"/>
    <property type="match status" value="1"/>
</dbReference>
<dbReference type="PANTHER" id="PTHR46268:SF24">
    <property type="entry name" value="UNIVERSAL STRESS PROTEIN"/>
    <property type="match status" value="1"/>
</dbReference>
<comment type="similarity">
    <text evidence="1">Belongs to the universal stress protein A family.</text>
</comment>
<dbReference type="STRING" id="392421.SAMN04488694_1203"/>
<evidence type="ECO:0000313" key="5">
    <source>
        <dbReference type="Proteomes" id="UP000199320"/>
    </source>
</evidence>
<dbReference type="AlphaFoldDB" id="A0A1G6VY49"/>
<dbReference type="SUPFAM" id="SSF52402">
    <property type="entry name" value="Adenine nucleotide alpha hydrolases-like"/>
    <property type="match status" value="1"/>
</dbReference>
<dbReference type="Proteomes" id="UP000324021">
    <property type="component" value="Unassembled WGS sequence"/>
</dbReference>
<organism evidence="3 6">
    <name type="scientific">Natrinema hispanicum</name>
    <dbReference type="NCBI Taxonomy" id="392421"/>
    <lineage>
        <taxon>Archaea</taxon>
        <taxon>Methanobacteriati</taxon>
        <taxon>Methanobacteriota</taxon>
        <taxon>Stenosarchaea group</taxon>
        <taxon>Halobacteria</taxon>
        <taxon>Halobacteriales</taxon>
        <taxon>Natrialbaceae</taxon>
        <taxon>Natrinema</taxon>
    </lineage>
</organism>
<evidence type="ECO:0000313" key="6">
    <source>
        <dbReference type="Proteomes" id="UP000324021"/>
    </source>
</evidence>
<sequence length="243" mass="26970">MVERLRKTELFRGIFRNDPPVDVLLGMAALDVFTKLFAGVEVVATEITAMVVVLRRHTVRTTAAPMNQGGQWAWESSSKRAPKAYSLLAVHRKTMASRILVAFDESPQATAALHYALSTYTDTEIHVLHVSDPQEWVSTDGMDGFYSETAYRQSQESAERLLEKATEIAQEYDADLTTDTTVGTAASSIVRYAEEHDIDHIVLGSHGRRGLSRFLVGSVAEQVVRRSPGSVTIIREPHPSDER</sequence>
<proteinExistence type="inferred from homology"/>
<dbReference type="EMBL" id="FMZP01000032">
    <property type="protein sequence ID" value="SDD58501.1"/>
    <property type="molecule type" value="Genomic_DNA"/>
</dbReference>
<gene>
    <name evidence="4" type="ORF">SAMN04488694_1203</name>
    <name evidence="3" type="ORF">SAMN05192552_103232</name>
</gene>
<dbReference type="Proteomes" id="UP000199320">
    <property type="component" value="Unassembled WGS sequence"/>
</dbReference>
<protein>
    <submittedName>
        <fullName evidence="3">Nucleotide-binding universal stress protein, UspA family</fullName>
    </submittedName>
</protein>
<dbReference type="InterPro" id="IPR006016">
    <property type="entry name" value="UspA"/>
</dbReference>
<reference evidence="4" key="2">
    <citation type="submission" date="2016-10" db="EMBL/GenBank/DDBJ databases">
        <authorList>
            <person name="de Groot N.N."/>
        </authorList>
    </citation>
    <scope>NUCLEOTIDE SEQUENCE [LARGE SCALE GENOMIC DNA]</scope>
    <source>
        <strain evidence="4">CDM_6</strain>
    </source>
</reference>
<dbReference type="EMBL" id="FOIC01000020">
    <property type="protein sequence ID" value="SET95419.1"/>
    <property type="molecule type" value="Genomic_DNA"/>
</dbReference>
<evidence type="ECO:0000259" key="2">
    <source>
        <dbReference type="Pfam" id="PF00582"/>
    </source>
</evidence>
<dbReference type="CDD" id="cd23659">
    <property type="entry name" value="USP_At3g01520-like"/>
    <property type="match status" value="1"/>
</dbReference>
<dbReference type="PRINTS" id="PR01438">
    <property type="entry name" value="UNVRSLSTRESS"/>
</dbReference>
<dbReference type="InterPro" id="IPR006015">
    <property type="entry name" value="Universal_stress_UspA"/>
</dbReference>
<feature type="domain" description="UspA" evidence="2">
    <location>
        <begin position="95"/>
        <end position="235"/>
    </location>
</feature>
<accession>A0A1G6VY49</accession>
<keyword evidence="5" id="KW-1185">Reference proteome</keyword>
<evidence type="ECO:0000256" key="1">
    <source>
        <dbReference type="ARBA" id="ARBA00008791"/>
    </source>
</evidence>
<reference evidence="5 6" key="1">
    <citation type="submission" date="2016-10" db="EMBL/GenBank/DDBJ databases">
        <authorList>
            <person name="Varghese N."/>
            <person name="Submissions S."/>
        </authorList>
    </citation>
    <scope>NUCLEOTIDE SEQUENCE [LARGE SCALE GENOMIC DNA]</scope>
    <source>
        <strain evidence="3 6">CDM_1</strain>
        <strain evidence="5">CDM_6</strain>
    </source>
</reference>
<dbReference type="InterPro" id="IPR014729">
    <property type="entry name" value="Rossmann-like_a/b/a_fold"/>
</dbReference>
<dbReference type="Pfam" id="PF00582">
    <property type="entry name" value="Usp"/>
    <property type="match status" value="1"/>
</dbReference>